<dbReference type="InterPro" id="IPR018232">
    <property type="entry name" value="Glyco_hydro_37_CS"/>
</dbReference>
<evidence type="ECO:0000256" key="1">
    <source>
        <dbReference type="ARBA" id="ARBA00022801"/>
    </source>
</evidence>
<dbReference type="InterPro" id="IPR012341">
    <property type="entry name" value="6hp_glycosidase-like_sf"/>
</dbReference>
<dbReference type="Proteomes" id="UP001254608">
    <property type="component" value="Unassembled WGS sequence"/>
</dbReference>
<dbReference type="InterPro" id="IPR001661">
    <property type="entry name" value="Glyco_hydro_37"/>
</dbReference>
<dbReference type="Pfam" id="PF01204">
    <property type="entry name" value="Trehalase"/>
    <property type="match status" value="1"/>
</dbReference>
<dbReference type="NCBIfam" id="NF009774">
    <property type="entry name" value="PRK13271.1"/>
    <property type="match status" value="1"/>
</dbReference>
<dbReference type="PROSITE" id="PS00928">
    <property type="entry name" value="TREHALASE_2"/>
    <property type="match status" value="1"/>
</dbReference>
<reference evidence="3 4" key="1">
    <citation type="submission" date="2023-09" db="EMBL/GenBank/DDBJ databases">
        <authorList>
            <person name="Rey-Velasco X."/>
        </authorList>
    </citation>
    <scope>NUCLEOTIDE SEQUENCE [LARGE SCALE GENOMIC DNA]</scope>
    <source>
        <strain evidence="3 4">W345</strain>
    </source>
</reference>
<dbReference type="RefSeq" id="WP_311364974.1">
    <property type="nucleotide sequence ID" value="NZ_JAVRIC010000011.1"/>
</dbReference>
<gene>
    <name evidence="3" type="primary">treF</name>
    <name evidence="3" type="ORF">RM530_09430</name>
</gene>
<evidence type="ECO:0000313" key="4">
    <source>
        <dbReference type="Proteomes" id="UP001254608"/>
    </source>
</evidence>
<organism evidence="3 4">
    <name type="scientific">Banduia mediterranea</name>
    <dbReference type="NCBI Taxonomy" id="3075609"/>
    <lineage>
        <taxon>Bacteria</taxon>
        <taxon>Pseudomonadati</taxon>
        <taxon>Pseudomonadota</taxon>
        <taxon>Gammaproteobacteria</taxon>
        <taxon>Nevskiales</taxon>
        <taxon>Algiphilaceae</taxon>
        <taxon>Banduia</taxon>
    </lineage>
</organism>
<dbReference type="NCBIfam" id="NF009773">
    <property type="entry name" value="PRK13270.1"/>
    <property type="match status" value="1"/>
</dbReference>
<keyword evidence="2" id="KW-0326">Glycosidase</keyword>
<accession>A0ABU2WI84</accession>
<name>A0ABU2WI84_9GAMM</name>
<dbReference type="PRINTS" id="PR00744">
    <property type="entry name" value="GLHYDRLASE37"/>
</dbReference>
<dbReference type="SUPFAM" id="SSF48208">
    <property type="entry name" value="Six-hairpin glycosidases"/>
    <property type="match status" value="1"/>
</dbReference>
<dbReference type="Gene3D" id="1.50.10.10">
    <property type="match status" value="1"/>
</dbReference>
<comment type="caution">
    <text evidence="3">The sequence shown here is derived from an EMBL/GenBank/DDBJ whole genome shotgun (WGS) entry which is preliminary data.</text>
</comment>
<keyword evidence="4" id="KW-1185">Reference proteome</keyword>
<keyword evidence="1" id="KW-0378">Hydrolase</keyword>
<sequence>MTPADRYQELFVAVQTTQVFADSKTFVDCFPKSDDAQILKAYRDERGEPGFDLPAFVHRWFDPPVVHRSDYVSDPSRTLADHIDSLWPALTRHPREHPRHSSYLPLPMSYVVPGGRFGELYYWDSFFTMLGFSGQRRPDLLRAMATNFAYLIDTYGHVPNGNRSYYLSRSQPPVFALMVEQFEEHEVHHALHYLPQLKKEYAYWMEGVESLAPGEANRRVVRLEDGSCLNRYWDDRDTPREEAYAEDLHTASQSPRPAQAVYRDLRAGAESGWDFSSRWLEQPDTLSSIRTTAILPVDLNCLLYRLEITIAKLEDLGGDSDEAHRYVVNAHARKKAIQQRMWNVQRKAFFDFDWQLDRPRECLTAATVVPLYLRFATVPQARDVAVTVRESLLEPGGLATTMVRSGQQWDVPNGWAPLQWMAVMGFSRYGEIELAESIASRWLRTVSRHYRHEAKLVEKYDIGAESEGGGGGGGEYPLQDGFGWTNGVTRRLLDLYGKYGADETSAEHSPPDRRAR</sequence>
<dbReference type="PANTHER" id="PTHR23403">
    <property type="entry name" value="TREHALASE"/>
    <property type="match status" value="1"/>
</dbReference>
<protein>
    <submittedName>
        <fullName evidence="3">Alpha,alpha-trehalase TreF</fullName>
    </submittedName>
</protein>
<dbReference type="EMBL" id="JAVRIC010000011">
    <property type="protein sequence ID" value="MDT0497582.1"/>
    <property type="molecule type" value="Genomic_DNA"/>
</dbReference>
<dbReference type="InterPro" id="IPR008928">
    <property type="entry name" value="6-hairpin_glycosidase_sf"/>
</dbReference>
<dbReference type="PANTHER" id="PTHR23403:SF8">
    <property type="entry name" value="CYTOPLASMIC TREHALASE"/>
    <property type="match status" value="1"/>
</dbReference>
<evidence type="ECO:0000256" key="2">
    <source>
        <dbReference type="ARBA" id="ARBA00023295"/>
    </source>
</evidence>
<evidence type="ECO:0000313" key="3">
    <source>
        <dbReference type="EMBL" id="MDT0497582.1"/>
    </source>
</evidence>
<proteinExistence type="predicted"/>